<feature type="transmembrane region" description="Helical" evidence="9">
    <location>
        <begin position="414"/>
        <end position="433"/>
    </location>
</feature>
<dbReference type="PANTHER" id="PTHR43271:SF2">
    <property type="entry name" value="BLL2771 PROTEIN"/>
    <property type="match status" value="1"/>
</dbReference>
<feature type="transmembrane region" description="Helical" evidence="9">
    <location>
        <begin position="265"/>
        <end position="286"/>
    </location>
</feature>
<dbReference type="SUPFAM" id="SSF103473">
    <property type="entry name" value="MFS general substrate transporter"/>
    <property type="match status" value="1"/>
</dbReference>
<dbReference type="PANTHER" id="PTHR43271">
    <property type="entry name" value="BLL2771 PROTEIN"/>
    <property type="match status" value="1"/>
</dbReference>
<dbReference type="Gene3D" id="1.20.1250.20">
    <property type="entry name" value="MFS general substrate transporter like domains"/>
    <property type="match status" value="1"/>
</dbReference>
<feature type="transmembrane region" description="Helical" evidence="9">
    <location>
        <begin position="320"/>
        <end position="341"/>
    </location>
</feature>
<evidence type="ECO:0000256" key="1">
    <source>
        <dbReference type="ARBA" id="ARBA00004651"/>
    </source>
</evidence>
<dbReference type="AlphaFoldDB" id="A0A853A467"/>
<feature type="transmembrane region" description="Helical" evidence="9">
    <location>
        <begin position="126"/>
        <end position="143"/>
    </location>
</feature>
<comment type="caution">
    <text evidence="11">The sequence shown here is derived from an EMBL/GenBank/DDBJ whole genome shotgun (WGS) entry which is preliminary data.</text>
</comment>
<feature type="transmembrane region" description="Helical" evidence="9">
    <location>
        <begin position="233"/>
        <end position="253"/>
    </location>
</feature>
<protein>
    <submittedName>
        <fullName evidence="11">MFS family permease</fullName>
    </submittedName>
</protein>
<feature type="region of interest" description="Disordered" evidence="8">
    <location>
        <begin position="435"/>
        <end position="480"/>
    </location>
</feature>
<evidence type="ECO:0000256" key="2">
    <source>
        <dbReference type="ARBA" id="ARBA00008335"/>
    </source>
</evidence>
<feature type="transmembrane region" description="Helical" evidence="9">
    <location>
        <begin position="97"/>
        <end position="120"/>
    </location>
</feature>
<feature type="transmembrane region" description="Helical" evidence="9">
    <location>
        <begin position="186"/>
        <end position="206"/>
    </location>
</feature>
<dbReference type="RefSeq" id="WP_218904793.1">
    <property type="nucleotide sequence ID" value="NZ_JACBZD010000002.1"/>
</dbReference>
<comment type="similarity">
    <text evidence="2">Belongs to the major facilitator superfamily.</text>
</comment>
<dbReference type="Proteomes" id="UP000567795">
    <property type="component" value="Unassembled WGS sequence"/>
</dbReference>
<feature type="transmembrane region" description="Helical" evidence="9">
    <location>
        <begin position="155"/>
        <end position="174"/>
    </location>
</feature>
<feature type="transmembrane region" description="Helical" evidence="9">
    <location>
        <begin position="66"/>
        <end position="85"/>
    </location>
</feature>
<evidence type="ECO:0000313" key="11">
    <source>
        <dbReference type="EMBL" id="NYI08260.1"/>
    </source>
</evidence>
<keyword evidence="3" id="KW-0813">Transport</keyword>
<keyword evidence="5 9" id="KW-0812">Transmembrane</keyword>
<dbReference type="InterPro" id="IPR036259">
    <property type="entry name" value="MFS_trans_sf"/>
</dbReference>
<feature type="transmembrane region" description="Helical" evidence="9">
    <location>
        <begin position="353"/>
        <end position="374"/>
    </location>
</feature>
<gene>
    <name evidence="11" type="ORF">FHU37_005289</name>
</gene>
<reference evidence="11 12" key="1">
    <citation type="submission" date="2020-07" db="EMBL/GenBank/DDBJ databases">
        <title>Sequencing the genomes of 1000 actinobacteria strains.</title>
        <authorList>
            <person name="Klenk H.-P."/>
        </authorList>
    </citation>
    <scope>NUCLEOTIDE SEQUENCE [LARGE SCALE GENOMIC DNA]</scope>
    <source>
        <strain evidence="11 12">DSM 42178</strain>
    </source>
</reference>
<organism evidence="11 12">
    <name type="scientific">Allostreptomyces psammosilenae</name>
    <dbReference type="NCBI Taxonomy" id="1892865"/>
    <lineage>
        <taxon>Bacteria</taxon>
        <taxon>Bacillati</taxon>
        <taxon>Actinomycetota</taxon>
        <taxon>Actinomycetes</taxon>
        <taxon>Kitasatosporales</taxon>
        <taxon>Streptomycetaceae</taxon>
        <taxon>Allostreptomyces</taxon>
    </lineage>
</organism>
<comment type="subcellular location">
    <subcellularLocation>
        <location evidence="1">Cell membrane</location>
        <topology evidence="1">Multi-pass membrane protein</topology>
    </subcellularLocation>
</comment>
<feature type="region of interest" description="Disordered" evidence="8">
    <location>
        <begin position="1"/>
        <end position="24"/>
    </location>
</feature>
<keyword evidence="6 9" id="KW-1133">Transmembrane helix</keyword>
<evidence type="ECO:0000256" key="3">
    <source>
        <dbReference type="ARBA" id="ARBA00022448"/>
    </source>
</evidence>
<evidence type="ECO:0000259" key="10">
    <source>
        <dbReference type="PROSITE" id="PS50850"/>
    </source>
</evidence>
<keyword evidence="7 9" id="KW-0472">Membrane</keyword>
<feature type="transmembrane region" description="Helical" evidence="9">
    <location>
        <begin position="32"/>
        <end position="54"/>
    </location>
</feature>
<dbReference type="GO" id="GO:0005886">
    <property type="term" value="C:plasma membrane"/>
    <property type="evidence" value="ECO:0007669"/>
    <property type="project" value="UniProtKB-SubCell"/>
</dbReference>
<dbReference type="InterPro" id="IPR020846">
    <property type="entry name" value="MFS_dom"/>
</dbReference>
<name>A0A853A467_9ACTN</name>
<evidence type="ECO:0000256" key="9">
    <source>
        <dbReference type="SAM" id="Phobius"/>
    </source>
</evidence>
<evidence type="ECO:0000256" key="5">
    <source>
        <dbReference type="ARBA" id="ARBA00022692"/>
    </source>
</evidence>
<feature type="compositionally biased region" description="Low complexity" evidence="8">
    <location>
        <begin position="452"/>
        <end position="466"/>
    </location>
</feature>
<evidence type="ECO:0000256" key="4">
    <source>
        <dbReference type="ARBA" id="ARBA00022475"/>
    </source>
</evidence>
<evidence type="ECO:0000256" key="7">
    <source>
        <dbReference type="ARBA" id="ARBA00023136"/>
    </source>
</evidence>
<dbReference type="PROSITE" id="PS50850">
    <property type="entry name" value="MFS"/>
    <property type="match status" value="1"/>
</dbReference>
<dbReference type="InterPro" id="IPR011701">
    <property type="entry name" value="MFS"/>
</dbReference>
<keyword evidence="12" id="KW-1185">Reference proteome</keyword>
<dbReference type="GO" id="GO:0022857">
    <property type="term" value="F:transmembrane transporter activity"/>
    <property type="evidence" value="ECO:0007669"/>
    <property type="project" value="InterPro"/>
</dbReference>
<evidence type="ECO:0000256" key="8">
    <source>
        <dbReference type="SAM" id="MobiDB-lite"/>
    </source>
</evidence>
<feature type="transmembrane region" description="Helical" evidence="9">
    <location>
        <begin position="298"/>
        <end position="314"/>
    </location>
</feature>
<accession>A0A853A467</accession>
<dbReference type="Pfam" id="PF07690">
    <property type="entry name" value="MFS_1"/>
    <property type="match status" value="1"/>
</dbReference>
<evidence type="ECO:0000313" key="12">
    <source>
        <dbReference type="Proteomes" id="UP000567795"/>
    </source>
</evidence>
<feature type="domain" description="Major facilitator superfamily (MFS) profile" evidence="10">
    <location>
        <begin position="31"/>
        <end position="408"/>
    </location>
</feature>
<evidence type="ECO:0000256" key="6">
    <source>
        <dbReference type="ARBA" id="ARBA00022989"/>
    </source>
</evidence>
<keyword evidence="4" id="KW-1003">Cell membrane</keyword>
<proteinExistence type="inferred from homology"/>
<feature type="transmembrane region" description="Helical" evidence="9">
    <location>
        <begin position="380"/>
        <end position="402"/>
    </location>
</feature>
<dbReference type="EMBL" id="JACBZD010000002">
    <property type="protein sequence ID" value="NYI08260.1"/>
    <property type="molecule type" value="Genomic_DNA"/>
</dbReference>
<sequence length="675" mass="68362">MATTTPPSRRAAAPPPSADASPPTTVAFGRTVTALALTGMLVVGQLYSVLPLLGQMADDWGVDAAATSWTVTSFGLAYAAGFLLSGPLAQRHGERRVIILGLVATAVTTAAVGFAPGLAAACALRALQGLTSATFAPAAFSYLTVHVPPARRPAALTWLTSSFLAAAVVWQVAAQLVTRAGGSWSGVFWLCAPLMLLAALAVRALLRPDGPRPAQAASPVRAMGRVLAQPRLLAAYGSTLTVLGGFVAVYTAAQVAGPESVATDPGALLALRASALPAMLLAPLVIPLLGRFPAARRVAVALGVAALTTVAASFTGDSVTALGCALFVLVGATAFAAPGLVETVGGAAGADRGPAVTLYTFFLFVGASLGPQFAQALRSTGFGGITLAVAALLAVGCALALLAGGARRGPSATGAAAVVGAAALLVATLPAAGTDPAAASPAAPPARGTDQAAPATRTGTPAGLTANHPDAEGTDMSSTPATDTAALLDRIGLSLPAGWQEVSRRRETHDGRQVVVVRHQADRTPRLGGPHVTVVTDADGVLLGVTRMVPPATGREPVGAVNARALALEFFAAVDPEHAAGLSVQWVDRHDETVTDAEGRRHTVPGTKVKTRHQDGGYAWVILGPDGEVVTYERDIAWDGAAGRRGTEMWLHDSWILARDGLGPQPPAPYALARA</sequence>